<evidence type="ECO:0000256" key="1">
    <source>
        <dbReference type="ARBA" id="ARBA00004305"/>
    </source>
</evidence>
<dbReference type="PANTHER" id="PTHR23151:SF90">
    <property type="entry name" value="DIHYDROLIPOYLLYSINE-RESIDUE ACETYLTRANSFERASE COMPONENT OF PYRUVATE DEHYDROGENASE COMPLEX, MITOCHONDRIAL-RELATED"/>
    <property type="match status" value="1"/>
</dbReference>
<dbReference type="FunFam" id="2.40.50.100:FF:000010">
    <property type="entry name" value="Acetyltransferase component of pyruvate dehydrogenase complex"/>
    <property type="match status" value="2"/>
</dbReference>
<dbReference type="Pfam" id="PF00364">
    <property type="entry name" value="Biotin_lipoyl"/>
    <property type="match status" value="2"/>
</dbReference>
<dbReference type="InterPro" id="IPR036625">
    <property type="entry name" value="E3-bd_dom_sf"/>
</dbReference>
<dbReference type="InterPro" id="IPR000089">
    <property type="entry name" value="Biotin_lipoyl"/>
</dbReference>
<reference evidence="16" key="2">
    <citation type="submission" date="2025-09" db="UniProtKB">
        <authorList>
            <consortium name="Ensembl"/>
        </authorList>
    </citation>
    <scope>IDENTIFICATION</scope>
</reference>
<evidence type="ECO:0000256" key="4">
    <source>
        <dbReference type="ARBA" id="ARBA00022679"/>
    </source>
</evidence>
<dbReference type="PROSITE" id="PS00189">
    <property type="entry name" value="LIPOYL"/>
    <property type="match status" value="2"/>
</dbReference>
<comment type="similarity">
    <text evidence="2 12">Belongs to the 2-oxoacid dehydrogenase family.</text>
</comment>
<keyword evidence="4 12" id="KW-0808">Transferase</keyword>
<evidence type="ECO:0000256" key="11">
    <source>
        <dbReference type="ARBA" id="ARBA00047887"/>
    </source>
</evidence>
<keyword evidence="17" id="KW-1185">Reference proteome</keyword>
<dbReference type="InterPro" id="IPR003016">
    <property type="entry name" value="2-oxoA_DH_lipoyl-BS"/>
</dbReference>
<reference evidence="16" key="1">
    <citation type="submission" date="2025-08" db="UniProtKB">
        <authorList>
            <consortium name="Ensembl"/>
        </authorList>
    </citation>
    <scope>IDENTIFICATION</scope>
</reference>
<dbReference type="GO" id="GO:0004742">
    <property type="term" value="F:dihydrolipoyllysine-residue acetyltransferase activity"/>
    <property type="evidence" value="ECO:0007669"/>
    <property type="project" value="UniProtKB-UniRule"/>
</dbReference>
<evidence type="ECO:0000313" key="17">
    <source>
        <dbReference type="Proteomes" id="UP000694565"/>
    </source>
</evidence>
<sequence length="553" mass="58178">PVTPVRVIICNVKSVELPALSPTMQTGTIARWEKKEGEKIGEGELIAEVETDKATVGFEIMEECYLAKILVPEGTRDVTIGAVICITVDSPDLIAAFKDVTLESLQAAGASPSPVASTPPAAPGSSYPPHMKITLPALSPTMTMGTVQRWEKKVGEKLSEGDLLAEIETDKATIGFEVQEEGYLAKIMVAEGTRDVPLGLPLCIIVEKESDIAAFKDYVETGVAEVSTPAPAPAPAAAPAVAAPSPAATAAALAVPRKGRVFASPLAKKLAAEKGIDLAQVSGSGPDGRITRKDIDSFVPPKAVAAAPTPAVASAPAAAPGAPAGTFTDVPISNIRKVIAQRLMQSKQTIPHYYLSVDVNMDQVIELRKDLNVKAQNIKLSVNDFIIKASALACLKVPECNSSWLDTVIRQNHVVDLSVAVSTANGLITPIVFNAHIKGLAAISSDVSALAAKAREGKLQPHEFQGGTFTISNLGMFGIKNFSAIINPPQSCILAVGGSEKRLMPADNEKGFDVASMMSVTLSCDHRVVDGAVGAQWLAEFRKFLEKPVTMLL</sequence>
<dbReference type="Ensembl" id="ENSCLMT00005003305.1">
    <property type="protein sequence ID" value="ENSCLMP00005002977.1"/>
    <property type="gene ID" value="ENSCLMG00005001427.1"/>
</dbReference>
<dbReference type="Gene3D" id="4.10.320.10">
    <property type="entry name" value="E3-binding domain"/>
    <property type="match status" value="1"/>
</dbReference>
<evidence type="ECO:0000256" key="12">
    <source>
        <dbReference type="RuleBase" id="RU361137"/>
    </source>
</evidence>
<dbReference type="AlphaFoldDB" id="A0A8C2WI51"/>
<proteinExistence type="inferred from homology"/>
<dbReference type="FunFam" id="4.10.320.10:FF:000005">
    <property type="entry name" value="Acetyltransferase component of pyruvate dehydrogenase complex"/>
    <property type="match status" value="1"/>
</dbReference>
<evidence type="ECO:0000256" key="7">
    <source>
        <dbReference type="ARBA" id="ARBA00023128"/>
    </source>
</evidence>
<keyword evidence="8 12" id="KW-0012">Acyltransferase</keyword>
<feature type="domain" description="Peripheral subunit-binding (PSBD)" evidence="15">
    <location>
        <begin position="262"/>
        <end position="299"/>
    </location>
</feature>
<evidence type="ECO:0000256" key="13">
    <source>
        <dbReference type="SAM" id="MobiDB-lite"/>
    </source>
</evidence>
<dbReference type="Pfam" id="PF00198">
    <property type="entry name" value="2-oxoacid_dh"/>
    <property type="match status" value="1"/>
</dbReference>
<comment type="catalytic activity">
    <reaction evidence="11">
        <text>N(6)-[(R)-dihydrolipoyl]-L-lysyl-[protein] + acetyl-CoA = N(6)-[(R)-S(8)-acetyldihydrolipoyl]-L-lysyl-[protein] + CoA</text>
        <dbReference type="Rhea" id="RHEA:17017"/>
        <dbReference type="Rhea" id="RHEA-COMP:10475"/>
        <dbReference type="Rhea" id="RHEA-COMP:10478"/>
        <dbReference type="ChEBI" id="CHEBI:57287"/>
        <dbReference type="ChEBI" id="CHEBI:57288"/>
        <dbReference type="ChEBI" id="CHEBI:83100"/>
        <dbReference type="ChEBI" id="CHEBI:83111"/>
        <dbReference type="EC" id="2.3.1.12"/>
    </reaction>
    <physiologicalReaction direction="left-to-right" evidence="11">
        <dbReference type="Rhea" id="RHEA:17018"/>
    </physiologicalReaction>
</comment>
<keyword evidence="3" id="KW-0313">Glucose metabolism</keyword>
<keyword evidence="3" id="KW-0119">Carbohydrate metabolism</keyword>
<evidence type="ECO:0000313" key="16">
    <source>
        <dbReference type="Ensembl" id="ENSCLMP00005002977.1"/>
    </source>
</evidence>
<feature type="domain" description="Lipoyl-binding" evidence="14">
    <location>
        <begin position="130"/>
        <end position="206"/>
    </location>
</feature>
<dbReference type="Gene3D" id="3.30.559.10">
    <property type="entry name" value="Chloramphenicol acetyltransferase-like domain"/>
    <property type="match status" value="1"/>
</dbReference>
<evidence type="ECO:0000256" key="2">
    <source>
        <dbReference type="ARBA" id="ARBA00007317"/>
    </source>
</evidence>
<evidence type="ECO:0000259" key="15">
    <source>
        <dbReference type="PROSITE" id="PS51826"/>
    </source>
</evidence>
<comment type="subunit">
    <text evidence="10">Part of the pyruvate dehydrogenase complex (PDHc) that is a multi-enzyme complex composed of multiple copies of three enzymes, pyruvate dehydrogenase (subunits PDH1A and PDHB, E1 component), dihydrolipoamide acetyltransferase (DLAT, E2 component), and dihydrolipoamide dehydrogenase (DLD, E3 component) to which is added an additional protein the E3-binding protein (PDHX, E3BP). In terms of structural architecture, the E2 and E3BP components assemble into a 60meric central core with icosahedral symmetry. The central core is decorated with E1 and E3 proteins. Currently, two alternative models for the E2:E3BP stoichiometry are considered as being either 48:12 (E2(48)-E3BP(12)) or 40:20 (E2(40)-E3BP(20)). Interacts with PDK2 and PDK3. Interacts with SIRT4. Interacts with PDHB.</text>
</comment>
<evidence type="ECO:0000256" key="10">
    <source>
        <dbReference type="ARBA" id="ARBA00046790"/>
    </source>
</evidence>
<evidence type="ECO:0000256" key="8">
    <source>
        <dbReference type="ARBA" id="ARBA00023315"/>
    </source>
</evidence>
<dbReference type="InterPro" id="IPR023213">
    <property type="entry name" value="CAT-like_dom_sf"/>
</dbReference>
<evidence type="ECO:0000256" key="6">
    <source>
        <dbReference type="ARBA" id="ARBA00022946"/>
    </source>
</evidence>
<keyword evidence="5 12" id="KW-0450">Lipoyl</keyword>
<dbReference type="Proteomes" id="UP000694565">
    <property type="component" value="Unplaced"/>
</dbReference>
<dbReference type="FunFam" id="3.30.559.10:FF:000003">
    <property type="entry name" value="Acetyltransferase component of pyruvate dehydrogenase complex"/>
    <property type="match status" value="1"/>
</dbReference>
<comment type="function">
    <text evidence="9">As part of the pyruvate dehydrogenase complex, catalyzes the transfers of an acetyl group to a lipoic acid moiety. The pyruvate dehydrogenase complex, catalyzes the overall conversion of pyruvate to acetyl-CoA and CO(2), and thereby links cytoplasmic glycolysis and the mitochondrial tricarboxylic acid (TCA) cycle.</text>
</comment>
<comment type="subcellular location">
    <subcellularLocation>
        <location evidence="1">Mitochondrion matrix</location>
    </subcellularLocation>
</comment>
<comment type="function">
    <text evidence="12">The pyruvate dehydrogenase complex catalyzes the overall conversion of pyruvate to acetyl-CoA and CO(2).</text>
</comment>
<dbReference type="GO" id="GO:0005759">
    <property type="term" value="C:mitochondrial matrix"/>
    <property type="evidence" value="ECO:0007669"/>
    <property type="project" value="UniProtKB-SubCell"/>
</dbReference>
<dbReference type="GeneTree" id="ENSGT00940000154943"/>
<dbReference type="InterPro" id="IPR004167">
    <property type="entry name" value="PSBD"/>
</dbReference>
<dbReference type="Pfam" id="PF02817">
    <property type="entry name" value="E3_binding"/>
    <property type="match status" value="1"/>
</dbReference>
<dbReference type="NCBIfam" id="TIGR01349">
    <property type="entry name" value="PDHac_trf_mito"/>
    <property type="match status" value="1"/>
</dbReference>
<dbReference type="EC" id="2.3.1.12" evidence="12"/>
<dbReference type="SUPFAM" id="SSF47005">
    <property type="entry name" value="Peripheral subunit-binding domain of 2-oxo acid dehydrogenase complex"/>
    <property type="match status" value="1"/>
</dbReference>
<accession>A0A8C2WI51</accession>
<dbReference type="InterPro" id="IPR001078">
    <property type="entry name" value="2-oxoacid_DH_actylTfrase"/>
</dbReference>
<dbReference type="InterPro" id="IPR006257">
    <property type="entry name" value="LAT1"/>
</dbReference>
<dbReference type="InterPro" id="IPR011053">
    <property type="entry name" value="Single_hybrid_motif"/>
</dbReference>
<name>A0A8C2WI51_CYCLU</name>
<feature type="region of interest" description="Disordered" evidence="13">
    <location>
        <begin position="108"/>
        <end position="128"/>
    </location>
</feature>
<feature type="domain" description="Lipoyl-binding" evidence="14">
    <location>
        <begin position="12"/>
        <end position="88"/>
    </location>
</feature>
<evidence type="ECO:0000256" key="9">
    <source>
        <dbReference type="ARBA" id="ARBA00045906"/>
    </source>
</evidence>
<keyword evidence="7" id="KW-0496">Mitochondrion</keyword>
<dbReference type="Gene3D" id="2.40.50.100">
    <property type="match status" value="2"/>
</dbReference>
<evidence type="ECO:0000256" key="5">
    <source>
        <dbReference type="ARBA" id="ARBA00022823"/>
    </source>
</evidence>
<protein>
    <recommendedName>
        <fullName evidence="12">Acetyltransferase component of pyruvate dehydrogenase complex</fullName>
        <ecNumber evidence="12">2.3.1.12</ecNumber>
    </recommendedName>
</protein>
<organism evidence="16 17">
    <name type="scientific">Cyclopterus lumpus</name>
    <name type="common">Lumpsucker</name>
    <dbReference type="NCBI Taxonomy" id="8103"/>
    <lineage>
        <taxon>Eukaryota</taxon>
        <taxon>Metazoa</taxon>
        <taxon>Chordata</taxon>
        <taxon>Craniata</taxon>
        <taxon>Vertebrata</taxon>
        <taxon>Euteleostomi</taxon>
        <taxon>Actinopterygii</taxon>
        <taxon>Neopterygii</taxon>
        <taxon>Teleostei</taxon>
        <taxon>Neoteleostei</taxon>
        <taxon>Acanthomorphata</taxon>
        <taxon>Eupercaria</taxon>
        <taxon>Perciformes</taxon>
        <taxon>Cottioidei</taxon>
        <taxon>Cottales</taxon>
        <taxon>Cyclopteridae</taxon>
        <taxon>Cyclopterus</taxon>
    </lineage>
</organism>
<dbReference type="PROSITE" id="PS51826">
    <property type="entry name" value="PSBD"/>
    <property type="match status" value="1"/>
</dbReference>
<dbReference type="GO" id="GO:0006006">
    <property type="term" value="P:glucose metabolic process"/>
    <property type="evidence" value="ECO:0007669"/>
    <property type="project" value="UniProtKB-KW"/>
</dbReference>
<dbReference type="CDD" id="cd06849">
    <property type="entry name" value="lipoyl_domain"/>
    <property type="match status" value="2"/>
</dbReference>
<evidence type="ECO:0000256" key="3">
    <source>
        <dbReference type="ARBA" id="ARBA00022526"/>
    </source>
</evidence>
<evidence type="ECO:0000259" key="14">
    <source>
        <dbReference type="PROSITE" id="PS50968"/>
    </source>
</evidence>
<dbReference type="PANTHER" id="PTHR23151">
    <property type="entry name" value="DIHYDROLIPOAMIDE ACETYL/SUCCINYL-TRANSFERASE-RELATED"/>
    <property type="match status" value="1"/>
</dbReference>
<dbReference type="SUPFAM" id="SSF51230">
    <property type="entry name" value="Single hybrid motif"/>
    <property type="match status" value="2"/>
</dbReference>
<dbReference type="GO" id="GO:0006086">
    <property type="term" value="P:pyruvate decarboxylation to acetyl-CoA"/>
    <property type="evidence" value="ECO:0007669"/>
    <property type="project" value="InterPro"/>
</dbReference>
<comment type="cofactor">
    <cofactor evidence="12">
        <name>(R)-lipoate</name>
        <dbReference type="ChEBI" id="CHEBI:83088"/>
    </cofactor>
    <text evidence="12">Binds 2 lipoyl cofactors covalently.</text>
</comment>
<dbReference type="GO" id="GO:0045254">
    <property type="term" value="C:pyruvate dehydrogenase complex"/>
    <property type="evidence" value="ECO:0007669"/>
    <property type="project" value="UniProtKB-UniRule"/>
</dbReference>
<keyword evidence="6" id="KW-0809">Transit peptide</keyword>
<dbReference type="PROSITE" id="PS50968">
    <property type="entry name" value="BIOTINYL_LIPOYL"/>
    <property type="match status" value="2"/>
</dbReference>
<dbReference type="SUPFAM" id="SSF52777">
    <property type="entry name" value="CoA-dependent acyltransferases"/>
    <property type="match status" value="1"/>
</dbReference>
<dbReference type="InterPro" id="IPR045257">
    <property type="entry name" value="E2/Pdx1"/>
</dbReference>